<dbReference type="Gene3D" id="3.40.50.720">
    <property type="entry name" value="NAD(P)-binding Rossmann-like Domain"/>
    <property type="match status" value="1"/>
</dbReference>
<gene>
    <name evidence="3" type="ORF">LQV63_10140</name>
</gene>
<name>A0ABS8YGQ8_9BACL</name>
<dbReference type="InterPro" id="IPR036291">
    <property type="entry name" value="NAD(P)-bd_dom_sf"/>
</dbReference>
<protein>
    <submittedName>
        <fullName evidence="3">SDR family oxidoreductase</fullName>
    </submittedName>
</protein>
<comment type="caution">
    <text evidence="3">The sequence shown here is derived from an EMBL/GenBank/DDBJ whole genome shotgun (WGS) entry which is preliminary data.</text>
</comment>
<reference evidence="3 4" key="1">
    <citation type="submission" date="2021-11" db="EMBL/GenBank/DDBJ databases">
        <title>Draft genome sequence of Paenibacillus profundus YoMME, a new Gram-positive bacteria with exoelectrogenic properties.</title>
        <authorList>
            <person name="Hubenova Y."/>
            <person name="Hubenova E."/>
            <person name="Manasiev Y."/>
            <person name="Peykov S."/>
            <person name="Mitov M."/>
        </authorList>
    </citation>
    <scope>NUCLEOTIDE SEQUENCE [LARGE SCALE GENOMIC DNA]</scope>
    <source>
        <strain evidence="3 4">YoMME</strain>
    </source>
</reference>
<keyword evidence="2" id="KW-0560">Oxidoreductase</keyword>
<dbReference type="PRINTS" id="PR00080">
    <property type="entry name" value="SDRFAMILY"/>
</dbReference>
<dbReference type="Proteomes" id="UP001199916">
    <property type="component" value="Unassembled WGS sequence"/>
</dbReference>
<accession>A0ABS8YGQ8</accession>
<evidence type="ECO:0000313" key="3">
    <source>
        <dbReference type="EMBL" id="MCE5169673.1"/>
    </source>
</evidence>
<evidence type="ECO:0000256" key="1">
    <source>
        <dbReference type="ARBA" id="ARBA00006484"/>
    </source>
</evidence>
<organism evidence="3 4">
    <name type="scientific">Paenibacillus profundus</name>
    <dbReference type="NCBI Taxonomy" id="1173085"/>
    <lineage>
        <taxon>Bacteria</taxon>
        <taxon>Bacillati</taxon>
        <taxon>Bacillota</taxon>
        <taxon>Bacilli</taxon>
        <taxon>Bacillales</taxon>
        <taxon>Paenibacillaceae</taxon>
        <taxon>Paenibacillus</taxon>
    </lineage>
</organism>
<dbReference type="InterPro" id="IPR002347">
    <property type="entry name" value="SDR_fam"/>
</dbReference>
<comment type="similarity">
    <text evidence="1">Belongs to the short-chain dehydrogenases/reductases (SDR) family.</text>
</comment>
<evidence type="ECO:0000256" key="2">
    <source>
        <dbReference type="ARBA" id="ARBA00023002"/>
    </source>
</evidence>
<proteinExistence type="inferred from homology"/>
<dbReference type="PRINTS" id="PR00081">
    <property type="entry name" value="GDHRDH"/>
</dbReference>
<evidence type="ECO:0000313" key="4">
    <source>
        <dbReference type="Proteomes" id="UP001199916"/>
    </source>
</evidence>
<sequence length="256" mass="27578">MSSLFDLRGKTAVLLGGNSTLGRAMAEGLIAHGARTAIVGRNADTVAQAVEQLTELGGDAQPFLGDVTLEADLMRVHREIMEHYGRVDILLYCPGVNSATPFFDIEMEEWEHIMNVNVKGAVRSCQLFGKSMTDSGFGGSIILISSVSSDPPLSKVFSYSMSKAAINNMTQYLAREFAPHGVRVNAIIPGFFPAEQNRAILAPERVQSIMRHTPLGRFGDPDELQGAVVWLASERASSFVTGSLVRVDGGFGAMTI</sequence>
<dbReference type="PANTHER" id="PTHR42760:SF115">
    <property type="entry name" value="3-OXOACYL-[ACYL-CARRIER-PROTEIN] REDUCTASE FABG"/>
    <property type="match status" value="1"/>
</dbReference>
<dbReference type="PANTHER" id="PTHR42760">
    <property type="entry name" value="SHORT-CHAIN DEHYDROGENASES/REDUCTASES FAMILY MEMBER"/>
    <property type="match status" value="1"/>
</dbReference>
<dbReference type="RefSeq" id="WP_233696580.1">
    <property type="nucleotide sequence ID" value="NZ_JAJNBZ010000005.1"/>
</dbReference>
<dbReference type="SUPFAM" id="SSF51735">
    <property type="entry name" value="NAD(P)-binding Rossmann-fold domains"/>
    <property type="match status" value="1"/>
</dbReference>
<dbReference type="Pfam" id="PF13561">
    <property type="entry name" value="adh_short_C2"/>
    <property type="match status" value="1"/>
</dbReference>
<dbReference type="EMBL" id="JAJNBZ010000005">
    <property type="protein sequence ID" value="MCE5169673.1"/>
    <property type="molecule type" value="Genomic_DNA"/>
</dbReference>
<keyword evidence="4" id="KW-1185">Reference proteome</keyword>